<dbReference type="RefSeq" id="WP_147932427.1">
    <property type="nucleotide sequence ID" value="NZ_VOXD01000039.1"/>
</dbReference>
<protein>
    <submittedName>
        <fullName evidence="1">DUF3095 domain-containing protein</fullName>
    </submittedName>
</protein>
<evidence type="ECO:0000313" key="2">
    <source>
        <dbReference type="Proteomes" id="UP000321907"/>
    </source>
</evidence>
<dbReference type="AlphaFoldDB" id="A0A5C7FPJ7"/>
<dbReference type="InterPro" id="IPR021445">
    <property type="entry name" value="DUF3095"/>
</dbReference>
<dbReference type="Pfam" id="PF11294">
    <property type="entry name" value="DUF3095"/>
    <property type="match status" value="1"/>
</dbReference>
<evidence type="ECO:0000313" key="1">
    <source>
        <dbReference type="EMBL" id="TXF86665.1"/>
    </source>
</evidence>
<comment type="caution">
    <text evidence="1">The sequence shown here is derived from an EMBL/GenBank/DDBJ whole genome shotgun (WGS) entry which is preliminary data.</text>
</comment>
<dbReference type="Proteomes" id="UP000321907">
    <property type="component" value="Unassembled WGS sequence"/>
</dbReference>
<gene>
    <name evidence="1" type="ORF">FUA23_19370</name>
</gene>
<proteinExistence type="predicted"/>
<reference evidence="1 2" key="1">
    <citation type="submission" date="2019-08" db="EMBL/GenBank/DDBJ databases">
        <title>Lewinella sp. strain SSH13 Genome sequencing and assembly.</title>
        <authorList>
            <person name="Kim I."/>
        </authorList>
    </citation>
    <scope>NUCLEOTIDE SEQUENCE [LARGE SCALE GENOMIC DNA]</scope>
    <source>
        <strain evidence="1 2">SSH13</strain>
    </source>
</reference>
<name>A0A5C7FPJ7_9BACT</name>
<dbReference type="OrthoDB" id="5342145at2"/>
<keyword evidence="2" id="KW-1185">Reference proteome</keyword>
<organism evidence="1 2">
    <name type="scientific">Neolewinella aurantiaca</name>
    <dbReference type="NCBI Taxonomy" id="2602767"/>
    <lineage>
        <taxon>Bacteria</taxon>
        <taxon>Pseudomonadati</taxon>
        <taxon>Bacteroidota</taxon>
        <taxon>Saprospiria</taxon>
        <taxon>Saprospirales</taxon>
        <taxon>Lewinellaceae</taxon>
        <taxon>Neolewinella</taxon>
    </lineage>
</organism>
<accession>A0A5C7FPJ7</accession>
<dbReference type="EMBL" id="VOXD01000039">
    <property type="protein sequence ID" value="TXF86665.1"/>
    <property type="molecule type" value="Genomic_DNA"/>
</dbReference>
<sequence length="388" mass="43437">MSNRAFYQDLPVRTNKMSKLLGKEKLFAPVPPDWQVIVIDVMGSTQAVAAGRHHDVNLAATGGIITVLNRLRTKYDGLVIPYFFGGDGATFIVPAELSEDLVAILDNYRHHVKQRMDLVLRVGALGVDKVYAGGTSIRISRAALNRLYIIPVVLGNGLKEAETKIKATFIDEEALAAKLEALDLTGMECRWNEIAPPRDAEQILVLLVSSQEDTLQGRIYGEVISRIDRIFGPLNQRLPIGSSRLVLNLGLMNLAKEMYASLGRLSFRYLLRNWIATLYGPWYFKRTEAGKKYLARITQLTDSLMLDGNINTVISGTDAQIKELITDLEKLEQAGKIVFGYHVTHASVMSCYVRDHDEDHVHFLDGTEGGYTSAARMFKQKLRERKQE</sequence>